<proteinExistence type="predicted"/>
<dbReference type="InterPro" id="IPR039608">
    <property type="entry name" value="VQ_1/10"/>
</dbReference>
<dbReference type="PANTHER" id="PTHR34777:SF1">
    <property type="entry name" value="VQ MOTIF-CONTAINING PROTEIN 10"/>
    <property type="match status" value="1"/>
</dbReference>
<organism evidence="2 3">
    <name type="scientific">Aristolochia fimbriata</name>
    <name type="common">White veined hardy Dutchman's pipe vine</name>
    <dbReference type="NCBI Taxonomy" id="158543"/>
    <lineage>
        <taxon>Eukaryota</taxon>
        <taxon>Viridiplantae</taxon>
        <taxon>Streptophyta</taxon>
        <taxon>Embryophyta</taxon>
        <taxon>Tracheophyta</taxon>
        <taxon>Spermatophyta</taxon>
        <taxon>Magnoliopsida</taxon>
        <taxon>Magnoliidae</taxon>
        <taxon>Piperales</taxon>
        <taxon>Aristolochiaceae</taxon>
        <taxon>Aristolochia</taxon>
    </lineage>
</organism>
<dbReference type="Pfam" id="PF05678">
    <property type="entry name" value="VQ"/>
    <property type="match status" value="1"/>
</dbReference>
<evidence type="ECO:0000313" key="3">
    <source>
        <dbReference type="Proteomes" id="UP000825729"/>
    </source>
</evidence>
<reference evidence="2 3" key="1">
    <citation type="submission" date="2021-07" db="EMBL/GenBank/DDBJ databases">
        <title>The Aristolochia fimbriata genome: insights into angiosperm evolution, floral development and chemical biosynthesis.</title>
        <authorList>
            <person name="Jiao Y."/>
        </authorList>
    </citation>
    <scope>NUCLEOTIDE SEQUENCE [LARGE SCALE GENOMIC DNA]</scope>
    <source>
        <strain evidence="2">IBCAS-2021</strain>
        <tissue evidence="2">Leaf</tissue>
    </source>
</reference>
<sequence>MDGPLDVAMSSSSILANDKKKEPVKVKIIMTQYVETDALSFKSVVQGLTGFNSGAYHEAENRAEAARRVQKEEEKRKRKQVSFVEGYNYDLPLVDWDIAYMHVHAYLIMKSIFITLGHAGVS</sequence>
<dbReference type="Proteomes" id="UP000825729">
    <property type="component" value="Unassembled WGS sequence"/>
</dbReference>
<name>A0AAV7EGU9_ARIFI</name>
<dbReference type="PANTHER" id="PTHR34777">
    <property type="entry name" value="VQ MOTIF-CONTAINING PROTEIN 10"/>
    <property type="match status" value="1"/>
</dbReference>
<accession>A0AAV7EGU9</accession>
<protein>
    <recommendedName>
        <fullName evidence="1">VQ domain-containing protein</fullName>
    </recommendedName>
</protein>
<dbReference type="EMBL" id="JAINDJ010000005">
    <property type="protein sequence ID" value="KAG9448057.1"/>
    <property type="molecule type" value="Genomic_DNA"/>
</dbReference>
<evidence type="ECO:0000259" key="1">
    <source>
        <dbReference type="Pfam" id="PF05678"/>
    </source>
</evidence>
<evidence type="ECO:0000313" key="2">
    <source>
        <dbReference type="EMBL" id="KAG9448057.1"/>
    </source>
</evidence>
<feature type="domain" description="VQ" evidence="1">
    <location>
        <begin position="31"/>
        <end position="51"/>
    </location>
</feature>
<keyword evidence="3" id="KW-1185">Reference proteome</keyword>
<dbReference type="InterPro" id="IPR008889">
    <property type="entry name" value="VQ"/>
</dbReference>
<gene>
    <name evidence="2" type="ORF">H6P81_014185</name>
</gene>
<comment type="caution">
    <text evidence="2">The sequence shown here is derived from an EMBL/GenBank/DDBJ whole genome shotgun (WGS) entry which is preliminary data.</text>
</comment>
<dbReference type="AlphaFoldDB" id="A0AAV7EGU9"/>